<dbReference type="Proteomes" id="UP000326936">
    <property type="component" value="Chromosome"/>
</dbReference>
<dbReference type="KEGG" id="vaq:FIV01_07440"/>
<keyword evidence="1" id="KW-0472">Membrane</keyword>
<protein>
    <submittedName>
        <fullName evidence="2">Uncharacterized protein</fullName>
    </submittedName>
</protein>
<gene>
    <name evidence="2" type="ORF">FIV01_07440</name>
</gene>
<feature type="transmembrane region" description="Helical" evidence="1">
    <location>
        <begin position="12"/>
        <end position="30"/>
    </location>
</feature>
<keyword evidence="3" id="KW-1185">Reference proteome</keyword>
<organism evidence="2 3">
    <name type="scientific">Vibrio aquimaris</name>
    <dbReference type="NCBI Taxonomy" id="2587862"/>
    <lineage>
        <taxon>Bacteria</taxon>
        <taxon>Pseudomonadati</taxon>
        <taxon>Pseudomonadota</taxon>
        <taxon>Gammaproteobacteria</taxon>
        <taxon>Vibrionales</taxon>
        <taxon>Vibrionaceae</taxon>
        <taxon>Vibrio</taxon>
    </lineage>
</organism>
<keyword evidence="1" id="KW-1133">Transmembrane helix</keyword>
<dbReference type="EMBL" id="CP045350">
    <property type="protein sequence ID" value="QFT26258.1"/>
    <property type="molecule type" value="Genomic_DNA"/>
</dbReference>
<evidence type="ECO:0000313" key="2">
    <source>
        <dbReference type="EMBL" id="QFT26258.1"/>
    </source>
</evidence>
<sequence>MAAEKLTPGRFAQIVIMLTLLVAAFTWRTLDYDKQDQLECNLTPKCTVNVNDSSLIAYLEGAKLIIIKPTGGLTMINPEQSLGIEEDETTWKVPISTNQVIEFYFKNKNSADSFKVSFFVNN</sequence>
<reference evidence="2 3" key="1">
    <citation type="submission" date="2019-10" db="EMBL/GenBank/DDBJ databases">
        <title>Complete genome sequence of Vibrio sp. strain THAF100, isolated from non-filtered water from the water column of tank 6 of a marine aquarium containing stony-coral fragments. Water maintained at 26 degree C.</title>
        <authorList>
            <person name="Ruckert C."/>
            <person name="Franco A."/>
            <person name="Kalinowski J."/>
            <person name="Glaeser S."/>
        </authorList>
    </citation>
    <scope>NUCLEOTIDE SEQUENCE [LARGE SCALE GENOMIC DNA]</scope>
    <source>
        <strain evidence="2 3">THAF100</strain>
    </source>
</reference>
<name>A0A5P9CIX1_9VIBR</name>
<dbReference type="RefSeq" id="WP_152430428.1">
    <property type="nucleotide sequence ID" value="NZ_CBCSDK010000004.1"/>
</dbReference>
<keyword evidence="1" id="KW-0812">Transmembrane</keyword>
<proteinExistence type="predicted"/>
<accession>A0A5P9CIX1</accession>
<evidence type="ECO:0000313" key="3">
    <source>
        <dbReference type="Proteomes" id="UP000326936"/>
    </source>
</evidence>
<dbReference type="AlphaFoldDB" id="A0A5P9CIX1"/>
<dbReference type="OrthoDB" id="5917376at2"/>
<evidence type="ECO:0000256" key="1">
    <source>
        <dbReference type="SAM" id="Phobius"/>
    </source>
</evidence>